<reference evidence="2" key="1">
    <citation type="submission" date="2023-10" db="EMBL/GenBank/DDBJ databases">
        <authorList>
            <person name="Chen Y."/>
            <person name="Shah S."/>
            <person name="Dougan E. K."/>
            <person name="Thang M."/>
            <person name="Chan C."/>
        </authorList>
    </citation>
    <scope>NUCLEOTIDE SEQUENCE [LARGE SCALE GENOMIC DNA]</scope>
</reference>
<proteinExistence type="predicted"/>
<sequence>MQDPLIEVLSSRGQTANTAAALSLLNRVNARRERLCIDDIAELTALAVQCSITADAFLHLVNVRVIEMLERIGVPALERVLKLGEAALQGASAGTGADETVYDSPSGGPARDARDGRAVSRVLMLLARYGSRGAAARRTLAEGGAETLCLAVLAHNNPGALPPMAGAQAIRVLSLIFCCGSDAGISGVDTVGSVSAQDGATPSRPPKAPSPAKCRMVSKALTVLLNRTPGDGPVVGPAALAAALELLLRLSSARSMCLNLLFNATGDQTPEESA</sequence>
<evidence type="ECO:0000313" key="3">
    <source>
        <dbReference type="Proteomes" id="UP001189429"/>
    </source>
</evidence>
<organism evidence="2 3">
    <name type="scientific">Prorocentrum cordatum</name>
    <dbReference type="NCBI Taxonomy" id="2364126"/>
    <lineage>
        <taxon>Eukaryota</taxon>
        <taxon>Sar</taxon>
        <taxon>Alveolata</taxon>
        <taxon>Dinophyceae</taxon>
        <taxon>Prorocentrales</taxon>
        <taxon>Prorocentraceae</taxon>
        <taxon>Prorocentrum</taxon>
    </lineage>
</organism>
<protein>
    <recommendedName>
        <fullName evidence="4">Protein HGH1 homolog</fullName>
    </recommendedName>
</protein>
<feature type="region of interest" description="Disordered" evidence="1">
    <location>
        <begin position="95"/>
        <end position="115"/>
    </location>
</feature>
<comment type="caution">
    <text evidence="2">The sequence shown here is derived from an EMBL/GenBank/DDBJ whole genome shotgun (WGS) entry which is preliminary data.</text>
</comment>
<dbReference type="EMBL" id="CAUYUJ010015049">
    <property type="protein sequence ID" value="CAK0849305.1"/>
    <property type="molecule type" value="Genomic_DNA"/>
</dbReference>
<feature type="non-terminal residue" evidence="2">
    <location>
        <position position="274"/>
    </location>
</feature>
<evidence type="ECO:0000256" key="1">
    <source>
        <dbReference type="SAM" id="MobiDB-lite"/>
    </source>
</evidence>
<evidence type="ECO:0008006" key="4">
    <source>
        <dbReference type="Google" id="ProtNLM"/>
    </source>
</evidence>
<gene>
    <name evidence="2" type="ORF">PCOR1329_LOCUS42027</name>
</gene>
<evidence type="ECO:0000313" key="2">
    <source>
        <dbReference type="EMBL" id="CAK0849305.1"/>
    </source>
</evidence>
<accession>A0ABN9TTZ5</accession>
<name>A0ABN9TTZ5_9DINO</name>
<keyword evidence="3" id="KW-1185">Reference proteome</keyword>
<dbReference type="Proteomes" id="UP001189429">
    <property type="component" value="Unassembled WGS sequence"/>
</dbReference>